<name>A0AAD0ZFS8_9PSED</name>
<dbReference type="EMBL" id="CP027750">
    <property type="protein sequence ID" value="AZE28359.1"/>
    <property type="molecule type" value="Genomic_DNA"/>
</dbReference>
<evidence type="ECO:0000256" key="1">
    <source>
        <dbReference type="SAM" id="MobiDB-lite"/>
    </source>
</evidence>
<feature type="compositionally biased region" description="Low complexity" evidence="1">
    <location>
        <begin position="8"/>
        <end position="17"/>
    </location>
</feature>
<sequence length="87" mass="9815">MRFEPDDVVGQGRDLLGGQRGADRQVELLAKRQMHSFTNASRSTNQKNPTACGALPLFLPTTVRFTVVQSPKWRPGWRPGEWCAKDF</sequence>
<feature type="region of interest" description="Disordered" evidence="1">
    <location>
        <begin position="1"/>
        <end position="20"/>
    </location>
</feature>
<gene>
    <name evidence="2" type="ORF">C4K07_1559</name>
</gene>
<protein>
    <submittedName>
        <fullName evidence="2">Uncharacterized protein</fullName>
    </submittedName>
</protein>
<reference evidence="2 3" key="1">
    <citation type="submission" date="2018-03" db="EMBL/GenBank/DDBJ databases">
        <title>Diversity of phytobeneficial traits revealed by whole-genome analysis of worldwide-isolated phenazine-producing Pseudomonas spp.</title>
        <authorList>
            <person name="Biessy A."/>
            <person name="Novinscak A."/>
            <person name="Blom J."/>
            <person name="Leger G."/>
            <person name="Thomashow L.S."/>
            <person name="Cazorla F.M."/>
            <person name="Josic D."/>
            <person name="Filion M."/>
        </authorList>
    </citation>
    <scope>NUCLEOTIDE SEQUENCE [LARGE SCALE GENOMIC DNA]</scope>
    <source>
        <strain evidence="2 3">ChPhzS24</strain>
    </source>
</reference>
<proteinExistence type="predicted"/>
<organism evidence="2 3">
    <name type="scientific">Pseudomonas chlororaphis subsp. aureofaciens</name>
    <dbReference type="NCBI Taxonomy" id="587851"/>
    <lineage>
        <taxon>Bacteria</taxon>
        <taxon>Pseudomonadati</taxon>
        <taxon>Pseudomonadota</taxon>
        <taxon>Gammaproteobacteria</taxon>
        <taxon>Pseudomonadales</taxon>
        <taxon>Pseudomonadaceae</taxon>
        <taxon>Pseudomonas</taxon>
    </lineage>
</organism>
<dbReference type="AlphaFoldDB" id="A0AAD0ZFS8"/>
<dbReference type="Proteomes" id="UP000280455">
    <property type="component" value="Chromosome"/>
</dbReference>
<evidence type="ECO:0000313" key="3">
    <source>
        <dbReference type="Proteomes" id="UP000280455"/>
    </source>
</evidence>
<evidence type="ECO:0000313" key="2">
    <source>
        <dbReference type="EMBL" id="AZE28359.1"/>
    </source>
</evidence>
<accession>A0AAD0ZFS8</accession>